<evidence type="ECO:0000259" key="1">
    <source>
        <dbReference type="Pfam" id="PF00501"/>
    </source>
</evidence>
<dbReference type="Pfam" id="PF00501">
    <property type="entry name" value="AMP-binding"/>
    <property type="match status" value="1"/>
</dbReference>
<comment type="caution">
    <text evidence="3">The sequence shown here is derived from an EMBL/GenBank/DDBJ whole genome shotgun (WGS) entry which is preliminary data.</text>
</comment>
<organism evidence="3 4">
    <name type="scientific">Nocardioides phosphati</name>
    <dbReference type="NCBI Taxonomy" id="1867775"/>
    <lineage>
        <taxon>Bacteria</taxon>
        <taxon>Bacillati</taxon>
        <taxon>Actinomycetota</taxon>
        <taxon>Actinomycetes</taxon>
        <taxon>Propionibacteriales</taxon>
        <taxon>Nocardioidaceae</taxon>
        <taxon>Nocardioides</taxon>
    </lineage>
</organism>
<gene>
    <name evidence="3" type="primary">menE</name>
    <name evidence="3" type="ORF">GCM10011584_34660</name>
</gene>
<protein>
    <submittedName>
        <fullName evidence="3">O-succinylbenzoic acid--CoA ligase</fullName>
    </submittedName>
</protein>
<dbReference type="EMBL" id="BMNI01000017">
    <property type="protein sequence ID" value="GGO94193.1"/>
    <property type="molecule type" value="Genomic_DNA"/>
</dbReference>
<accession>A0ABQ2NFS1</accession>
<dbReference type="PANTHER" id="PTHR43767">
    <property type="entry name" value="LONG-CHAIN-FATTY-ACID--COA LIGASE"/>
    <property type="match status" value="1"/>
</dbReference>
<dbReference type="Proteomes" id="UP000655410">
    <property type="component" value="Unassembled WGS sequence"/>
</dbReference>
<dbReference type="InterPro" id="IPR050237">
    <property type="entry name" value="ATP-dep_AMP-bd_enzyme"/>
</dbReference>
<sequence>MSSTEPLRLTGDAHTDIRELRHWLVAEDDRRLLIETSGSSGTPKGVLLSRSAVLASAGASARAIGHGQWVLALPSNYVAGVNVITRSLLAGHDPVVAEGLHWKPGARYISLVSTQLRRLVDDPDVGSELHEMDTVLVGGGPVDRKAVDVVAGWGPDVVATYGSSETCGGCVYDGHPLPGVEVALTDDGRIKLRGPMLFDGYLDDPELTAATLVDGWYLTSDLGALADDGRLTVLGRVDDMVISGGVKVPGPVVARRLAEHTAIAAAEVVGVSDPEWGQAVVAVVATPGLASMPAMRLEEARDWVASLHPRTWAPRRLVVVEELPLLANGKVDRQAVRALAEAAS</sequence>
<feature type="domain" description="AMP-dependent synthetase/ligase" evidence="1">
    <location>
        <begin position="25"/>
        <end position="202"/>
    </location>
</feature>
<keyword evidence="4" id="KW-1185">Reference proteome</keyword>
<evidence type="ECO:0000313" key="4">
    <source>
        <dbReference type="Proteomes" id="UP000655410"/>
    </source>
</evidence>
<evidence type="ECO:0000313" key="3">
    <source>
        <dbReference type="EMBL" id="GGO94193.1"/>
    </source>
</evidence>
<dbReference type="RefSeq" id="WP_188785401.1">
    <property type="nucleotide sequence ID" value="NZ_BMNI01000017.1"/>
</dbReference>
<evidence type="ECO:0000259" key="2">
    <source>
        <dbReference type="Pfam" id="PF13193"/>
    </source>
</evidence>
<dbReference type="InterPro" id="IPR045851">
    <property type="entry name" value="AMP-bd_C_sf"/>
</dbReference>
<keyword evidence="3" id="KW-0436">Ligase</keyword>
<dbReference type="Gene3D" id="3.30.300.30">
    <property type="match status" value="1"/>
</dbReference>
<reference evidence="4" key="1">
    <citation type="journal article" date="2019" name="Int. J. Syst. Evol. Microbiol.">
        <title>The Global Catalogue of Microorganisms (GCM) 10K type strain sequencing project: providing services to taxonomists for standard genome sequencing and annotation.</title>
        <authorList>
            <consortium name="The Broad Institute Genomics Platform"/>
            <consortium name="The Broad Institute Genome Sequencing Center for Infectious Disease"/>
            <person name="Wu L."/>
            <person name="Ma J."/>
        </authorList>
    </citation>
    <scope>NUCLEOTIDE SEQUENCE [LARGE SCALE GENOMIC DNA]</scope>
    <source>
        <strain evidence="4">CGMCC 4.7371</strain>
    </source>
</reference>
<dbReference type="InterPro" id="IPR042099">
    <property type="entry name" value="ANL_N_sf"/>
</dbReference>
<name>A0ABQ2NFS1_9ACTN</name>
<proteinExistence type="predicted"/>
<dbReference type="PANTHER" id="PTHR43767:SF1">
    <property type="entry name" value="NONRIBOSOMAL PEPTIDE SYNTHASE PES1 (EUROFUNG)-RELATED"/>
    <property type="match status" value="1"/>
</dbReference>
<dbReference type="InterPro" id="IPR000873">
    <property type="entry name" value="AMP-dep_synth/lig_dom"/>
</dbReference>
<dbReference type="GO" id="GO:0016874">
    <property type="term" value="F:ligase activity"/>
    <property type="evidence" value="ECO:0007669"/>
    <property type="project" value="UniProtKB-KW"/>
</dbReference>
<dbReference type="InterPro" id="IPR025110">
    <property type="entry name" value="AMP-bd_C"/>
</dbReference>
<dbReference type="SUPFAM" id="SSF56801">
    <property type="entry name" value="Acetyl-CoA synthetase-like"/>
    <property type="match status" value="1"/>
</dbReference>
<dbReference type="Pfam" id="PF13193">
    <property type="entry name" value="AMP-binding_C"/>
    <property type="match status" value="1"/>
</dbReference>
<feature type="domain" description="AMP-binding enzyme C-terminal" evidence="2">
    <location>
        <begin position="257"/>
        <end position="330"/>
    </location>
</feature>
<dbReference type="Gene3D" id="3.40.50.12780">
    <property type="entry name" value="N-terminal domain of ligase-like"/>
    <property type="match status" value="1"/>
</dbReference>